<keyword evidence="3" id="KW-1185">Reference proteome</keyword>
<dbReference type="Gene3D" id="1.20.120.1760">
    <property type="match status" value="1"/>
</dbReference>
<dbReference type="EC" id="2.7.8.1" evidence="2"/>
<dbReference type="AlphaFoldDB" id="F9ERL9"/>
<gene>
    <name evidence="2" type="ORF">HMPREF9094_2574</name>
</gene>
<feature type="transmembrane region" description="Helical" evidence="1">
    <location>
        <begin position="31"/>
        <end position="49"/>
    </location>
</feature>
<keyword evidence="1" id="KW-0812">Transmembrane</keyword>
<dbReference type="InterPro" id="IPR000462">
    <property type="entry name" value="CDP-OH_P_trans"/>
</dbReference>
<reference evidence="2 3" key="1">
    <citation type="submission" date="2011-05" db="EMBL/GenBank/DDBJ databases">
        <authorList>
            <person name="Muzny D."/>
            <person name="Qin X."/>
            <person name="Deng J."/>
            <person name="Jiang H."/>
            <person name="Liu Y."/>
            <person name="Qu J."/>
            <person name="Song X.-Z."/>
            <person name="Zhang L."/>
            <person name="Thornton R."/>
            <person name="Coyle M."/>
            <person name="Francisco L."/>
            <person name="Jackson L."/>
            <person name="Javaid M."/>
            <person name="Korchina V."/>
            <person name="Kovar C."/>
            <person name="Mata R."/>
            <person name="Mathew T."/>
            <person name="Ngo R."/>
            <person name="Nguyen L."/>
            <person name="Nguyen N."/>
            <person name="Okwuonu G."/>
            <person name="Ongeri F."/>
            <person name="Pham C."/>
            <person name="Simmons D."/>
            <person name="Wilczek-Boney K."/>
            <person name="Hale W."/>
            <person name="Jakkamsetti A."/>
            <person name="Pham P."/>
            <person name="Ruth R."/>
            <person name="San Lucas F."/>
            <person name="Warren J."/>
            <person name="Zhang J."/>
            <person name="Zhao Z."/>
            <person name="Zhou C."/>
            <person name="Zhu D."/>
            <person name="Lee S."/>
            <person name="Bess C."/>
            <person name="Blankenburg K."/>
            <person name="Forbes L."/>
            <person name="Fu Q."/>
            <person name="Gubbala S."/>
            <person name="Hirani K."/>
            <person name="Jayaseelan J.C."/>
            <person name="Lara F."/>
            <person name="Munidasa M."/>
            <person name="Palculict T."/>
            <person name="Patil S."/>
            <person name="Pu L.-L."/>
            <person name="Saada N."/>
            <person name="Tang L."/>
            <person name="Weissenberger G."/>
            <person name="Zhu Y."/>
            <person name="Hemphill L."/>
            <person name="Shang Y."/>
            <person name="Youmans B."/>
            <person name="Ayvaz T."/>
            <person name="Ross M."/>
            <person name="Santibanez J."/>
            <person name="Aqrawi P."/>
            <person name="Gross S."/>
            <person name="Joshi V."/>
            <person name="Fowler G."/>
            <person name="Nazareth L."/>
            <person name="Reid J."/>
            <person name="Worley K."/>
            <person name="Petrosino J."/>
            <person name="Highlander S."/>
            <person name="Gibbs R."/>
        </authorList>
    </citation>
    <scope>NUCLEOTIDE SEQUENCE [LARGE SCALE GENOMIC DNA]</scope>
    <source>
        <strain evidence="2 3">ATCC 51191</strain>
    </source>
</reference>
<dbReference type="GO" id="GO:0016020">
    <property type="term" value="C:membrane"/>
    <property type="evidence" value="ECO:0007669"/>
    <property type="project" value="InterPro"/>
</dbReference>
<keyword evidence="1" id="KW-0472">Membrane</keyword>
<keyword evidence="1" id="KW-1133">Transmembrane helix</keyword>
<keyword evidence="2" id="KW-0808">Transferase</keyword>
<dbReference type="GO" id="GO:0004307">
    <property type="term" value="F:ethanolaminephosphotransferase activity"/>
    <property type="evidence" value="ECO:0007669"/>
    <property type="project" value="UniProtKB-EC"/>
</dbReference>
<dbReference type="Proteomes" id="UP000005392">
    <property type="component" value="Unassembled WGS sequence"/>
</dbReference>
<evidence type="ECO:0000313" key="3">
    <source>
        <dbReference type="Proteomes" id="UP000005392"/>
    </source>
</evidence>
<dbReference type="HOGENOM" id="CLU_088602_0_0_0"/>
<comment type="caution">
    <text evidence="2">The sequence shown here is derived from an EMBL/GenBank/DDBJ whole genome shotgun (WGS) entry which is preliminary data.</text>
</comment>
<feature type="non-terminal residue" evidence="2">
    <location>
        <position position="161"/>
    </location>
</feature>
<dbReference type="GO" id="GO:0008654">
    <property type="term" value="P:phospholipid biosynthetic process"/>
    <property type="evidence" value="ECO:0007669"/>
    <property type="project" value="InterPro"/>
</dbReference>
<dbReference type="EMBL" id="AFQD01000607">
    <property type="protein sequence ID" value="EGQ76846.1"/>
    <property type="molecule type" value="Genomic_DNA"/>
</dbReference>
<dbReference type="InterPro" id="IPR043130">
    <property type="entry name" value="CDP-OH_PTrfase_TM_dom"/>
</dbReference>
<name>F9ERL9_9FUSO</name>
<dbReference type="STRING" id="76859.RN98_04845"/>
<accession>F9ERL9</accession>
<feature type="transmembrane region" description="Helical" evidence="1">
    <location>
        <begin position="55"/>
        <end position="74"/>
    </location>
</feature>
<proteinExistence type="predicted"/>
<sequence>MDISIYKLKTKFQNLLMPICRKLVDLKVTPNQITLTTVLLNIIFAGIIYKFSNFTYLFLIVPIFLFLRMALNALDGMIANKFNQKTKIGIFYNEAGDVVSDTVFFYVFLRVIKVNEMYNLLFIFLSALSEYIGVVAVMVDNKRHYEGPMGKSDRAFLISLL</sequence>
<dbReference type="Pfam" id="PF01066">
    <property type="entry name" value="CDP-OH_P_transf"/>
    <property type="match status" value="1"/>
</dbReference>
<protein>
    <submittedName>
        <fullName evidence="2">CDP-alcohol phosphatidyltransferase</fullName>
        <ecNumber evidence="2">2.7.8.1</ecNumber>
    </submittedName>
</protein>
<feature type="transmembrane region" description="Helical" evidence="1">
    <location>
        <begin position="95"/>
        <end position="112"/>
    </location>
</feature>
<organism evidence="2 3">
    <name type="scientific">Fusobacterium animalis ATCC 51191</name>
    <dbReference type="NCBI Taxonomy" id="997347"/>
    <lineage>
        <taxon>Bacteria</taxon>
        <taxon>Fusobacteriati</taxon>
        <taxon>Fusobacteriota</taxon>
        <taxon>Fusobacteriia</taxon>
        <taxon>Fusobacteriales</taxon>
        <taxon>Fusobacteriaceae</taxon>
        <taxon>Fusobacterium</taxon>
    </lineage>
</organism>
<evidence type="ECO:0000313" key="2">
    <source>
        <dbReference type="EMBL" id="EGQ76846.1"/>
    </source>
</evidence>
<feature type="transmembrane region" description="Helical" evidence="1">
    <location>
        <begin position="118"/>
        <end position="139"/>
    </location>
</feature>
<evidence type="ECO:0000256" key="1">
    <source>
        <dbReference type="SAM" id="Phobius"/>
    </source>
</evidence>